<evidence type="ECO:0000313" key="2">
    <source>
        <dbReference type="EMBL" id="CRY94340.1"/>
    </source>
</evidence>
<keyword evidence="1" id="KW-0175">Coiled coil</keyword>
<dbReference type="Pfam" id="PF01076">
    <property type="entry name" value="Mob_Pre"/>
    <property type="match status" value="1"/>
</dbReference>
<proteinExistence type="predicted"/>
<evidence type="ECO:0008006" key="3">
    <source>
        <dbReference type="Google" id="ProtNLM"/>
    </source>
</evidence>
<organism evidence="2">
    <name type="scientific">uncultured prokaryote</name>
    <dbReference type="NCBI Taxonomy" id="198431"/>
    <lineage>
        <taxon>unclassified sequences</taxon>
        <taxon>environmental samples</taxon>
    </lineage>
</organism>
<evidence type="ECO:0000256" key="1">
    <source>
        <dbReference type="SAM" id="Coils"/>
    </source>
</evidence>
<dbReference type="CDD" id="cd17242">
    <property type="entry name" value="MobM_relaxase"/>
    <property type="match status" value="1"/>
</dbReference>
<feature type="coiled-coil region" evidence="1">
    <location>
        <begin position="266"/>
        <end position="307"/>
    </location>
</feature>
<name>A0A0H5PYS5_9ZZZZ</name>
<dbReference type="Gene3D" id="3.30.930.30">
    <property type="match status" value="1"/>
</dbReference>
<keyword evidence="2" id="KW-0614">Plasmid</keyword>
<sequence length="335" mass="37146">MQSGRAGATLGGMKYAILRTQKLKATGAVWRSLKHAFREQPTPNADPAKAAQNAHLGATSAAEAMQKVRKRLPEKRRKDAVLAIEYLITASPEAMQAMDARGRDGYFNDALKWLRERHGGSNVVYAGIHRDETTPHMYAYVVPLDEATGRLNCRKWLGGAKALSEMQTDFADNVGARHGLERGIKGSRAKHQRVQRHYGLVNRAADQVAELGMLDRASLGVGKPTKKALEAIEGGDSYITLAQQHQARQKATKAREKALFEQGHELRNQKARAEQQQAQAAIAQKQVQELRQQLEAEKRRAAKADELAATYRAGRDQAIDELRALRPQRGHGLER</sequence>
<protein>
    <recommendedName>
        <fullName evidence="3">Plasmid recombination enzyme</fullName>
    </recommendedName>
</protein>
<dbReference type="EMBL" id="LN852907">
    <property type="protein sequence ID" value="CRY94340.1"/>
    <property type="molecule type" value="Genomic_DNA"/>
</dbReference>
<dbReference type="GO" id="GO:0003677">
    <property type="term" value="F:DNA binding"/>
    <property type="evidence" value="ECO:0007669"/>
    <property type="project" value="InterPro"/>
</dbReference>
<reference evidence="2" key="1">
    <citation type="submission" date="2015-06" db="EMBL/GenBank/DDBJ databases">
        <authorList>
            <person name="Joergensen T."/>
        </authorList>
    </citation>
    <scope>NUCLEOTIDE SEQUENCE</scope>
    <source>
        <plasmid evidence="2">pRGRH0234</plasmid>
    </source>
</reference>
<geneLocation type="plasmid" evidence="2">
    <name>pRGRH0234</name>
</geneLocation>
<dbReference type="AlphaFoldDB" id="A0A0H5PYS5"/>
<dbReference type="NCBIfam" id="NF041497">
    <property type="entry name" value="MobV"/>
    <property type="match status" value="1"/>
</dbReference>
<accession>A0A0H5PYS5</accession>
<dbReference type="InterPro" id="IPR001668">
    <property type="entry name" value="Mob_Pre"/>
</dbReference>
<dbReference type="GO" id="GO:0006310">
    <property type="term" value="P:DNA recombination"/>
    <property type="evidence" value="ECO:0007669"/>
    <property type="project" value="InterPro"/>
</dbReference>
<reference evidence="2" key="2">
    <citation type="submission" date="2015-07" db="EMBL/GenBank/DDBJ databases">
        <title>Plasmids, circular viruses and viroids from rat gut.</title>
        <authorList>
            <person name="Jorgensen T.J."/>
            <person name="Hansen M.A."/>
            <person name="Xu Z."/>
            <person name="Tabak M.A."/>
            <person name="Sorensen S.J."/>
            <person name="Hansen L.H."/>
        </authorList>
    </citation>
    <scope>NUCLEOTIDE SEQUENCE</scope>
    <source>
        <plasmid evidence="2">pRGRH0234</plasmid>
    </source>
</reference>